<evidence type="ECO:0000259" key="2">
    <source>
        <dbReference type="Pfam" id="PF05362"/>
    </source>
</evidence>
<reference evidence="4" key="1">
    <citation type="submission" date="2016-10" db="EMBL/GenBank/DDBJ databases">
        <authorList>
            <person name="Varghese N."/>
            <person name="Submissions S."/>
        </authorList>
    </citation>
    <scope>NUCLEOTIDE SEQUENCE [LARGE SCALE GENOMIC DNA]</scope>
    <source>
        <strain evidence="4">SP</strain>
    </source>
</reference>
<proteinExistence type="predicted"/>
<organism evidence="3 4">
    <name type="scientific">Evansella caseinilytica</name>
    <dbReference type="NCBI Taxonomy" id="1503961"/>
    <lineage>
        <taxon>Bacteria</taxon>
        <taxon>Bacillati</taxon>
        <taxon>Bacillota</taxon>
        <taxon>Bacilli</taxon>
        <taxon>Bacillales</taxon>
        <taxon>Bacillaceae</taxon>
        <taxon>Evansella</taxon>
    </lineage>
</organism>
<dbReference type="SUPFAM" id="SSF54211">
    <property type="entry name" value="Ribosomal protein S5 domain 2-like"/>
    <property type="match status" value="1"/>
</dbReference>
<dbReference type="Gene3D" id="3.30.230.10">
    <property type="match status" value="1"/>
</dbReference>
<sequence>MKSMKLSKEIKISIALVAVPLVISFLLILLPVQEEYTARGEIAPVSDLGINGSVHFTYVYSGIIENYLDKFYVFLEFDDVEFITLDDDEYEFYTEYYVGSDAEEDAYKEQTVANAVHVTASEIGEEDVFQDKIDDILYHSAEYYGDSMGLMVAIGLVEEMNNVDYSRHGSLTIAGTGTLEYDGTVGSIGAVKQKLFTAAANDVDIFFIPKDEDIYGMYSNESEARQVLREENLDLNVVPVETLDDAIEYLENYDTGKVLLQ</sequence>
<dbReference type="GO" id="GO:0004252">
    <property type="term" value="F:serine-type endopeptidase activity"/>
    <property type="evidence" value="ECO:0007669"/>
    <property type="project" value="InterPro"/>
</dbReference>
<dbReference type="AlphaFoldDB" id="A0A1H3TGY6"/>
<dbReference type="InterPro" id="IPR014721">
    <property type="entry name" value="Ribsml_uS5_D2-typ_fold_subgr"/>
</dbReference>
<evidence type="ECO:0000256" key="1">
    <source>
        <dbReference type="SAM" id="Phobius"/>
    </source>
</evidence>
<protein>
    <submittedName>
        <fullName evidence="3">PDZ domain-containing secreted protein</fullName>
    </submittedName>
</protein>
<dbReference type="EMBL" id="FNPI01000014">
    <property type="protein sequence ID" value="SDZ48589.1"/>
    <property type="molecule type" value="Genomic_DNA"/>
</dbReference>
<dbReference type="STRING" id="1503961.SAMN05421736_11464"/>
<keyword evidence="1" id="KW-0472">Membrane</keyword>
<gene>
    <name evidence="3" type="ORF">SAMN05421736_11464</name>
</gene>
<dbReference type="Pfam" id="PF05362">
    <property type="entry name" value="Lon_C"/>
    <property type="match status" value="1"/>
</dbReference>
<name>A0A1H3TGY6_9BACI</name>
<dbReference type="Proteomes" id="UP000198935">
    <property type="component" value="Unassembled WGS sequence"/>
</dbReference>
<dbReference type="InterPro" id="IPR020568">
    <property type="entry name" value="Ribosomal_Su5_D2-typ_SF"/>
</dbReference>
<dbReference type="InterPro" id="IPR008269">
    <property type="entry name" value="Lon_proteolytic"/>
</dbReference>
<dbReference type="GO" id="GO:0004176">
    <property type="term" value="F:ATP-dependent peptidase activity"/>
    <property type="evidence" value="ECO:0007669"/>
    <property type="project" value="InterPro"/>
</dbReference>
<keyword evidence="4" id="KW-1185">Reference proteome</keyword>
<accession>A0A1H3TGY6</accession>
<keyword evidence="1" id="KW-1133">Transmembrane helix</keyword>
<feature type="domain" description="Lon proteolytic" evidence="2">
    <location>
        <begin position="145"/>
        <end position="248"/>
    </location>
</feature>
<evidence type="ECO:0000313" key="4">
    <source>
        <dbReference type="Proteomes" id="UP000198935"/>
    </source>
</evidence>
<keyword evidence="1" id="KW-0812">Transmembrane</keyword>
<feature type="transmembrane region" description="Helical" evidence="1">
    <location>
        <begin position="12"/>
        <end position="32"/>
    </location>
</feature>
<dbReference type="GO" id="GO:0006508">
    <property type="term" value="P:proteolysis"/>
    <property type="evidence" value="ECO:0007669"/>
    <property type="project" value="InterPro"/>
</dbReference>
<evidence type="ECO:0000313" key="3">
    <source>
        <dbReference type="EMBL" id="SDZ48589.1"/>
    </source>
</evidence>